<protein>
    <recommendedName>
        <fullName evidence="4">DUF222 domain-containing protein</fullName>
    </recommendedName>
</protein>
<sequence>MPTALPDLDASGLLAAMADRVRARRLAEVDELDALGAWADLHSWDPTTGPDGKHQRRIGNVLRPVGGEGTPLVQDFCLGEIAMARGAGRTATTNLMADLLDLRHRLPLTWAVCLAGDAEVWVARRAAKLSRHVPADRAWVVDQAVARVIAHEDAWRTIKLAEAKVIEADPEAHAAKVAERKARRYVGLSRPDELGLRMVIAQIEAGDAAVLWALLELIADILATRVTDHAGGDGCGPSRDELRAMAFGYVVRPVQAIILILEHQLAQQATSDLQPEPVVEAPVEAATVEPEPEDEPEDVEPEPDPEAHVLHSAIAFPADLLEALKTADWSAWAPRCDLYVHLHQGTLAEPSLGTARVEGLGPMDLVQLQGLLAGANVTVKPVLDLSDRVRTTAYEHPESLKERVHLVSGGDYWPYATSTSRKVDYDHPTPYLDPDEGGPPGQTGTHNSGPLGRTHHRWKTHARYRARQSGAGRYVITTPHGLAYLRDHRGTRPIPLREAEAIIGAGDGVELYFPPDPDLRVEIDF</sequence>
<name>A0ABU2BSJ6_9ACTN</name>
<feature type="region of interest" description="Disordered" evidence="1">
    <location>
        <begin position="424"/>
        <end position="459"/>
    </location>
</feature>
<gene>
    <name evidence="2" type="ORF">J2S63_001163</name>
</gene>
<organism evidence="2 3">
    <name type="scientific">Nocardioides marmoribigeumensis</name>
    <dbReference type="NCBI Taxonomy" id="433649"/>
    <lineage>
        <taxon>Bacteria</taxon>
        <taxon>Bacillati</taxon>
        <taxon>Actinomycetota</taxon>
        <taxon>Actinomycetes</taxon>
        <taxon>Propionibacteriales</taxon>
        <taxon>Nocardioidaceae</taxon>
        <taxon>Nocardioides</taxon>
    </lineage>
</organism>
<evidence type="ECO:0008006" key="4">
    <source>
        <dbReference type="Google" id="ProtNLM"/>
    </source>
</evidence>
<evidence type="ECO:0000313" key="3">
    <source>
        <dbReference type="Proteomes" id="UP001183648"/>
    </source>
</evidence>
<evidence type="ECO:0000313" key="2">
    <source>
        <dbReference type="EMBL" id="MDR7361610.1"/>
    </source>
</evidence>
<feature type="compositionally biased region" description="Acidic residues" evidence="1">
    <location>
        <begin position="290"/>
        <end position="304"/>
    </location>
</feature>
<comment type="caution">
    <text evidence="2">The sequence shown here is derived from an EMBL/GenBank/DDBJ whole genome shotgun (WGS) entry which is preliminary data.</text>
</comment>
<dbReference type="RefSeq" id="WP_310299807.1">
    <property type="nucleotide sequence ID" value="NZ_BAAAPS010000007.1"/>
</dbReference>
<evidence type="ECO:0000256" key="1">
    <source>
        <dbReference type="SAM" id="MobiDB-lite"/>
    </source>
</evidence>
<accession>A0ABU2BSJ6</accession>
<proteinExistence type="predicted"/>
<keyword evidence="3" id="KW-1185">Reference proteome</keyword>
<dbReference type="Proteomes" id="UP001183648">
    <property type="component" value="Unassembled WGS sequence"/>
</dbReference>
<feature type="region of interest" description="Disordered" evidence="1">
    <location>
        <begin position="283"/>
        <end position="305"/>
    </location>
</feature>
<reference evidence="2 3" key="1">
    <citation type="submission" date="2023-07" db="EMBL/GenBank/DDBJ databases">
        <title>Sequencing the genomes of 1000 actinobacteria strains.</title>
        <authorList>
            <person name="Klenk H.-P."/>
        </authorList>
    </citation>
    <scope>NUCLEOTIDE SEQUENCE [LARGE SCALE GENOMIC DNA]</scope>
    <source>
        <strain evidence="2 3">DSM 19426</strain>
    </source>
</reference>
<dbReference type="EMBL" id="JAVDYG010000001">
    <property type="protein sequence ID" value="MDR7361610.1"/>
    <property type="molecule type" value="Genomic_DNA"/>
</dbReference>